<evidence type="ECO:0000256" key="1">
    <source>
        <dbReference type="SAM" id="MobiDB-lite"/>
    </source>
</evidence>
<feature type="compositionally biased region" description="Polar residues" evidence="1">
    <location>
        <begin position="212"/>
        <end position="228"/>
    </location>
</feature>
<feature type="compositionally biased region" description="Low complexity" evidence="1">
    <location>
        <begin position="196"/>
        <end position="211"/>
    </location>
</feature>
<feature type="domain" description="DUF7729" evidence="3">
    <location>
        <begin position="5"/>
        <end position="139"/>
    </location>
</feature>
<keyword evidence="2" id="KW-0812">Transmembrane</keyword>
<dbReference type="Proteomes" id="UP000789342">
    <property type="component" value="Unassembled WGS sequence"/>
</dbReference>
<gene>
    <name evidence="4" type="ORF">AMORRO_LOCUS12430</name>
</gene>
<dbReference type="OrthoDB" id="2536450at2759"/>
<comment type="caution">
    <text evidence="4">The sequence shown here is derived from an EMBL/GenBank/DDBJ whole genome shotgun (WGS) entry which is preliminary data.</text>
</comment>
<keyword evidence="2" id="KW-1133">Transmembrane helix</keyword>
<keyword evidence="5" id="KW-1185">Reference proteome</keyword>
<protein>
    <submittedName>
        <fullName evidence="4">16155_t:CDS:1</fullName>
    </submittedName>
</protein>
<evidence type="ECO:0000259" key="3">
    <source>
        <dbReference type="Pfam" id="PF24855"/>
    </source>
</evidence>
<keyword evidence="2" id="KW-0472">Membrane</keyword>
<accession>A0A9N9N6M1</accession>
<dbReference type="EMBL" id="CAJVPV010018271">
    <property type="protein sequence ID" value="CAG8706306.1"/>
    <property type="molecule type" value="Genomic_DNA"/>
</dbReference>
<reference evidence="4" key="1">
    <citation type="submission" date="2021-06" db="EMBL/GenBank/DDBJ databases">
        <authorList>
            <person name="Kallberg Y."/>
            <person name="Tangrot J."/>
            <person name="Rosling A."/>
        </authorList>
    </citation>
    <scope>NUCLEOTIDE SEQUENCE</scope>
    <source>
        <strain evidence="4">CL551</strain>
    </source>
</reference>
<dbReference type="InterPro" id="IPR056146">
    <property type="entry name" value="DUF7729"/>
</dbReference>
<proteinExistence type="predicted"/>
<evidence type="ECO:0000256" key="2">
    <source>
        <dbReference type="SAM" id="Phobius"/>
    </source>
</evidence>
<evidence type="ECO:0000313" key="5">
    <source>
        <dbReference type="Proteomes" id="UP000789342"/>
    </source>
</evidence>
<evidence type="ECO:0000313" key="4">
    <source>
        <dbReference type="EMBL" id="CAG8706306.1"/>
    </source>
</evidence>
<organism evidence="4 5">
    <name type="scientific">Acaulospora morrowiae</name>
    <dbReference type="NCBI Taxonomy" id="94023"/>
    <lineage>
        <taxon>Eukaryota</taxon>
        <taxon>Fungi</taxon>
        <taxon>Fungi incertae sedis</taxon>
        <taxon>Mucoromycota</taxon>
        <taxon>Glomeromycotina</taxon>
        <taxon>Glomeromycetes</taxon>
        <taxon>Diversisporales</taxon>
        <taxon>Acaulosporaceae</taxon>
        <taxon>Acaulospora</taxon>
    </lineage>
</organism>
<name>A0A9N9N6M1_9GLOM</name>
<sequence length="341" mass="36921">FTPYNITNTCSATISSLLNDSTLTQCLPVSTIFISLPVILNFTDNSNPLNKIDLLAQIVKMTCALPKCSSATIQPVVDSIKTQCEQDLFARNQVAVPTFDLFNYYSVIRDIICLRNGKSEYNSFCVLETLINIGTASNATTGNATSSQSHIDKRRIFDVGMDNSEDLPNNFSSPFPTATVSTASTIISPNITTPVSSTSSKMTSSIQSTPSLTKTSEPSPTNTGSTCPLGSNDGSIISMLLPLSELPTGVICTDCNKAMTSVFIKYLAYNPNAFACTPLEPAIPIIHGFLSSKCNDTFLDMNTPDSVTSSGSAFRYQKFFKDFVNIWLICFGTWVFGLGFM</sequence>
<dbReference type="Pfam" id="PF24855">
    <property type="entry name" value="DUF7729"/>
    <property type="match status" value="1"/>
</dbReference>
<feature type="non-terminal residue" evidence="4">
    <location>
        <position position="341"/>
    </location>
</feature>
<feature type="region of interest" description="Disordered" evidence="1">
    <location>
        <begin position="196"/>
        <end position="228"/>
    </location>
</feature>
<feature type="transmembrane region" description="Helical" evidence="2">
    <location>
        <begin position="323"/>
        <end position="340"/>
    </location>
</feature>
<dbReference type="AlphaFoldDB" id="A0A9N9N6M1"/>